<keyword evidence="3" id="KW-1185">Reference proteome</keyword>
<dbReference type="Pfam" id="PF00582">
    <property type="entry name" value="Usp"/>
    <property type="match status" value="1"/>
</dbReference>
<dbReference type="InterPro" id="IPR006016">
    <property type="entry name" value="UspA"/>
</dbReference>
<dbReference type="InterPro" id="IPR006015">
    <property type="entry name" value="Universal_stress_UspA"/>
</dbReference>
<reference evidence="2 3" key="1">
    <citation type="submission" date="2024-11" db="EMBL/GenBank/DDBJ databases">
        <title>Chromosome-level genome assembly of the freshwater bivalve Anodonta woodiana.</title>
        <authorList>
            <person name="Chen X."/>
        </authorList>
    </citation>
    <scope>NUCLEOTIDE SEQUENCE [LARGE SCALE GENOMIC DNA]</scope>
    <source>
        <strain evidence="2">MN2024</strain>
        <tissue evidence="2">Gills</tissue>
    </source>
</reference>
<dbReference type="Gene3D" id="3.40.50.620">
    <property type="entry name" value="HUPs"/>
    <property type="match status" value="1"/>
</dbReference>
<evidence type="ECO:0000313" key="3">
    <source>
        <dbReference type="Proteomes" id="UP001634394"/>
    </source>
</evidence>
<dbReference type="SUPFAM" id="SSF52402">
    <property type="entry name" value="Adenine nucleotide alpha hydrolases-like"/>
    <property type="match status" value="1"/>
</dbReference>
<dbReference type="EMBL" id="JBJQND010000015">
    <property type="protein sequence ID" value="KAL3852587.1"/>
    <property type="molecule type" value="Genomic_DNA"/>
</dbReference>
<evidence type="ECO:0000313" key="2">
    <source>
        <dbReference type="EMBL" id="KAL3852587.1"/>
    </source>
</evidence>
<name>A0ABD3USW5_SINWO</name>
<dbReference type="InterPro" id="IPR014729">
    <property type="entry name" value="Rossmann-like_a/b/a_fold"/>
</dbReference>
<feature type="non-terminal residue" evidence="2">
    <location>
        <position position="1"/>
    </location>
</feature>
<comment type="caution">
    <text evidence="2">The sequence shown here is derived from an EMBL/GenBank/DDBJ whole genome shotgun (WGS) entry which is preliminary data.</text>
</comment>
<dbReference type="Proteomes" id="UP001634394">
    <property type="component" value="Unassembled WGS sequence"/>
</dbReference>
<dbReference type="PANTHER" id="PTHR46989:SF3">
    <property type="entry name" value="USPA DOMAIN-CONTAINING PROTEIN"/>
    <property type="match status" value="1"/>
</dbReference>
<dbReference type="CDD" id="cd23659">
    <property type="entry name" value="USP_At3g01520-like"/>
    <property type="match status" value="1"/>
</dbReference>
<evidence type="ECO:0000259" key="1">
    <source>
        <dbReference type="Pfam" id="PF00582"/>
    </source>
</evidence>
<organism evidence="2 3">
    <name type="scientific">Sinanodonta woodiana</name>
    <name type="common">Chinese pond mussel</name>
    <name type="synonym">Anodonta woodiana</name>
    <dbReference type="NCBI Taxonomy" id="1069815"/>
    <lineage>
        <taxon>Eukaryota</taxon>
        <taxon>Metazoa</taxon>
        <taxon>Spiralia</taxon>
        <taxon>Lophotrochozoa</taxon>
        <taxon>Mollusca</taxon>
        <taxon>Bivalvia</taxon>
        <taxon>Autobranchia</taxon>
        <taxon>Heteroconchia</taxon>
        <taxon>Palaeoheterodonta</taxon>
        <taxon>Unionida</taxon>
        <taxon>Unionoidea</taxon>
        <taxon>Unionidae</taxon>
        <taxon>Unioninae</taxon>
        <taxon>Sinanodonta</taxon>
    </lineage>
</organism>
<accession>A0ABD3USW5</accession>
<dbReference type="AlphaFoldDB" id="A0ABD3USW5"/>
<gene>
    <name evidence="2" type="ORF">ACJMK2_016206</name>
</gene>
<feature type="domain" description="UspA" evidence="1">
    <location>
        <begin position="40"/>
        <end position="175"/>
    </location>
</feature>
<dbReference type="PRINTS" id="PR01438">
    <property type="entry name" value="UNVRSLSTRESS"/>
</dbReference>
<dbReference type="PANTHER" id="PTHR46989">
    <property type="entry name" value="USP DOMAIN-CONTAINING PROTEIN"/>
    <property type="match status" value="1"/>
</dbReference>
<proteinExistence type="predicted"/>
<protein>
    <recommendedName>
        <fullName evidence="1">UspA domain-containing protein</fullName>
    </recommendedName>
</protein>
<sequence>WALTNQRALKQRNSKAVTIVKEKAGRGFTKRIMSEGKRVVAIAIDESEYAEYALQWFLQHVRRQDDYLLLIHVPEAYDFSMASPAVVDQLLKDLEKRVNKLEGKYRDLLKDAGINGKFRTGGGKPGEIICQIAAEENAALIITGTRGLGKIRRTFLGSVSDFVVHHSKVPVLVCRKGAP</sequence>